<dbReference type="PANTHER" id="PTHR39336">
    <property type="entry name" value="PYRIDOXAMINE PHOSPHATE OXIDASE FAMILY PROTEIN (AFU_ORTHOLOGUE AFUA_6G11440)"/>
    <property type="match status" value="1"/>
</dbReference>
<dbReference type="RefSeq" id="WP_161434889.1">
    <property type="nucleotide sequence ID" value="NZ_WXYO01000003.1"/>
</dbReference>
<sequence>MGKRQAKLSSRLINFISEQKLFFVGTAMEEGTINISPKGMDSLRVIDQNRVIWLNLTGSGNETATHLKNNSRMTLMFCAFDKKPLILRLYGTAKVHHQRDAEWKEHIGLFPEIPGARQLIDMQIELVQSSCGFGVPLMDYMGERHLLDTWAQEKGEEGLLEYRKQKNTTSLDGHPTGIFET</sequence>
<evidence type="ECO:0000259" key="1">
    <source>
        <dbReference type="Pfam" id="PF01243"/>
    </source>
</evidence>
<gene>
    <name evidence="2" type="ORF">GTQ38_07550</name>
</gene>
<evidence type="ECO:0000313" key="2">
    <source>
        <dbReference type="EMBL" id="NAS11849.1"/>
    </source>
</evidence>
<dbReference type="EMBL" id="WXYO01000003">
    <property type="protein sequence ID" value="NAS11849.1"/>
    <property type="molecule type" value="Genomic_DNA"/>
</dbReference>
<dbReference type="InterPro" id="IPR011576">
    <property type="entry name" value="Pyridox_Oxase_N"/>
</dbReference>
<proteinExistence type="predicted"/>
<feature type="domain" description="Pyridoxamine 5'-phosphate oxidase N-terminal" evidence="1">
    <location>
        <begin position="14"/>
        <end position="130"/>
    </location>
</feature>
<dbReference type="SUPFAM" id="SSF50475">
    <property type="entry name" value="FMN-binding split barrel"/>
    <property type="match status" value="1"/>
</dbReference>
<dbReference type="Proteomes" id="UP000475249">
    <property type="component" value="Unassembled WGS sequence"/>
</dbReference>
<accession>A0A6L9EBR1</accession>
<dbReference type="PANTHER" id="PTHR39336:SF1">
    <property type="entry name" value="PYRIDOXAMINE PHOSPHATE OXIDASE FAMILY PROTEIN (AFU_ORTHOLOGUE AFUA_6G11440)"/>
    <property type="match status" value="1"/>
</dbReference>
<dbReference type="AlphaFoldDB" id="A0A6L9EBR1"/>
<dbReference type="InterPro" id="IPR012349">
    <property type="entry name" value="Split_barrel_FMN-bd"/>
</dbReference>
<reference evidence="2 3" key="1">
    <citation type="submission" date="2020-01" db="EMBL/GenBank/DDBJ databases">
        <title>Bacteria diversity of Porities sp.</title>
        <authorList>
            <person name="Wang G."/>
        </authorList>
    </citation>
    <scope>NUCLEOTIDE SEQUENCE [LARGE SCALE GENOMIC DNA]</scope>
    <source>
        <strain evidence="2 3">R33</strain>
    </source>
</reference>
<name>A0A6L9EBR1_9FLAO</name>
<protein>
    <submittedName>
        <fullName evidence="2">Pyridoxamine 5'-phosphate oxidase family protein</fullName>
    </submittedName>
</protein>
<dbReference type="Gene3D" id="2.30.110.10">
    <property type="entry name" value="Electron Transport, Fmn-binding Protein, Chain A"/>
    <property type="match status" value="1"/>
</dbReference>
<comment type="caution">
    <text evidence="2">The sequence shown here is derived from an EMBL/GenBank/DDBJ whole genome shotgun (WGS) entry which is preliminary data.</text>
</comment>
<keyword evidence="3" id="KW-1185">Reference proteome</keyword>
<dbReference type="Pfam" id="PF01243">
    <property type="entry name" value="PNPOx_N"/>
    <property type="match status" value="1"/>
</dbReference>
<evidence type="ECO:0000313" key="3">
    <source>
        <dbReference type="Proteomes" id="UP000475249"/>
    </source>
</evidence>
<organism evidence="2 3">
    <name type="scientific">Poritiphilus flavus</name>
    <dbReference type="NCBI Taxonomy" id="2697053"/>
    <lineage>
        <taxon>Bacteria</taxon>
        <taxon>Pseudomonadati</taxon>
        <taxon>Bacteroidota</taxon>
        <taxon>Flavobacteriia</taxon>
        <taxon>Flavobacteriales</taxon>
        <taxon>Flavobacteriaceae</taxon>
        <taxon>Poritiphilus</taxon>
    </lineage>
</organism>